<dbReference type="RefSeq" id="WP_066179566.1">
    <property type="nucleotide sequence ID" value="NZ_LDIR01000003.1"/>
</dbReference>
<dbReference type="EMBL" id="LDIR01000003">
    <property type="protein sequence ID" value="OCL90865.1"/>
    <property type="molecule type" value="Genomic_DNA"/>
</dbReference>
<evidence type="ECO:0000313" key="1">
    <source>
        <dbReference type="EMBL" id="OCL90865.1"/>
    </source>
</evidence>
<name>A0ABX2YHF7_9BACT</name>
<dbReference type="Proteomes" id="UP000093159">
    <property type="component" value="Unassembled WGS sequence"/>
</dbReference>
<organism evidence="1 2">
    <name type="scientific">Arcobacter porcinus</name>
    <dbReference type="NCBI Taxonomy" id="1935204"/>
    <lineage>
        <taxon>Bacteria</taxon>
        <taxon>Pseudomonadati</taxon>
        <taxon>Campylobacterota</taxon>
        <taxon>Epsilonproteobacteria</taxon>
        <taxon>Campylobacterales</taxon>
        <taxon>Arcobacteraceae</taxon>
        <taxon>Arcobacter</taxon>
    </lineage>
</organism>
<proteinExistence type="predicted"/>
<evidence type="ECO:0000313" key="2">
    <source>
        <dbReference type="Proteomes" id="UP000093159"/>
    </source>
</evidence>
<gene>
    <name evidence="1" type="ORF">AAX28_01684</name>
</gene>
<reference evidence="1 2" key="1">
    <citation type="submission" date="2015-05" db="EMBL/GenBank/DDBJ databases">
        <authorList>
            <person name="Rovetto F."/>
            <person name="Cocolin L."/>
            <person name="Illeghems K."/>
            <person name="Van Nieuwerburgh F."/>
            <person name="Houf K."/>
        </authorList>
    </citation>
    <scope>NUCLEOTIDE SEQUENCE [LARGE SCALE GENOMIC DNA]</scope>
    <source>
        <strain evidence="1 2">117434</strain>
    </source>
</reference>
<accession>A0ABX2YHF7</accession>
<comment type="caution">
    <text evidence="1">The sequence shown here is derived from an EMBL/GenBank/DDBJ whole genome shotgun (WGS) entry which is preliminary data.</text>
</comment>
<protein>
    <submittedName>
        <fullName evidence="1">Uncharacterized protein</fullName>
    </submittedName>
</protein>
<sequence>MNIFKILSNGNGSIKEPSISAFLGYLLDPNREHGLKDYLLREIIRPFVSNTEVWKGFQINENVVNLTNDSSFRVEVILEKKVKDNNKKDRFIDIVIKFFNKDNLNVPLGIVCIENKINSGSVSSNQLKNQFEGIKKDYPNIPLGFIYLTPNSPKASSEYEEFSKKYQNVDSYSLYWKDDSKNDDVNKDVFSILVNILELESKGYIEPIFDYSKYTIKSFMNFINTGFRSYVEEKELSNKKIKFKRIFREYIKDVHSNLEDDKKYTVKDIKLKIEKLIKDENEDIESINQGTLSAQLIMHIINNPTRLHYNVNSTNHGECDLFYYVDDSKEYISKFNSNVDIEPIFKK</sequence>
<keyword evidence="2" id="KW-1185">Reference proteome</keyword>